<keyword evidence="1 2" id="KW-0103">Bromodomain</keyword>
<feature type="compositionally biased region" description="Pro residues" evidence="4">
    <location>
        <begin position="1133"/>
        <end position="1144"/>
    </location>
</feature>
<evidence type="ECO:0000313" key="6">
    <source>
        <dbReference type="Ensembl" id="ENSHCOP00000020420.1"/>
    </source>
</evidence>
<dbReference type="Gene3D" id="1.20.920.10">
    <property type="entry name" value="Bromodomain-like"/>
    <property type="match status" value="1"/>
</dbReference>
<dbReference type="Proteomes" id="UP000264820">
    <property type="component" value="Unplaced"/>
</dbReference>
<evidence type="ECO:0000313" key="7">
    <source>
        <dbReference type="Proteomes" id="UP000264820"/>
    </source>
</evidence>
<dbReference type="STRING" id="109280.ENSHCOP00000020420"/>
<feature type="region of interest" description="Disordered" evidence="4">
    <location>
        <begin position="511"/>
        <end position="567"/>
    </location>
</feature>
<reference evidence="6" key="1">
    <citation type="submission" date="2025-08" db="UniProtKB">
        <authorList>
            <consortium name="Ensembl"/>
        </authorList>
    </citation>
    <scope>IDENTIFICATION</scope>
</reference>
<dbReference type="GO" id="GO:0090537">
    <property type="term" value="C:CERF complex"/>
    <property type="evidence" value="ECO:0007669"/>
    <property type="project" value="InterPro"/>
</dbReference>
<feature type="compositionally biased region" description="Polar residues" evidence="4">
    <location>
        <begin position="986"/>
        <end position="1007"/>
    </location>
</feature>
<proteinExistence type="predicted"/>
<feature type="domain" description="Bromo" evidence="5">
    <location>
        <begin position="420"/>
        <end position="490"/>
    </location>
</feature>
<dbReference type="SMART" id="SM00297">
    <property type="entry name" value="BROMO"/>
    <property type="match status" value="1"/>
</dbReference>
<dbReference type="InterPro" id="IPR001487">
    <property type="entry name" value="Bromodomain"/>
</dbReference>
<dbReference type="OMA" id="GHTMHPM"/>
<dbReference type="InterPro" id="IPR018359">
    <property type="entry name" value="Bromodomain_CS"/>
</dbReference>
<sequence>MSQGCTVSVEEVQSWWEVPAIAHFCSLFRAAFNLPDFEIEELEKALSEQDLNFLGDLIACLLQGCYQRTDITPQVVTSYLDDIISYRWELEEGKPNPLREEPFENLPPRTQVELLHRLCDYRLDAADVFDLLKGLDADSLRVEPLGQDGNGALYWYFYGTRMYKEEVLMREVEKISENPELTLPEKKKRGRPPKKKRVEDPDLSEAESEENAENGMDDIPPAKVGRKRGTWSLVCETEEQWVNLAESIKDKLSPQDRHLYRVISQNFLPEIRNMIEHKEREQKLKLEDPTPFRASQRFSEKHMNQEEQDNVNATAEFEKRNDEELDRQVLLAEQRREEERLQQERRQREKMEKLKAVEERARRRKMREEKAYLLSEGKDLPPQLKNFEPSSPVLRTRTAKDFFDMEDDYTGLYKVLEALKAHKDAWPFLEPVDDSYAPNYHDIIQTPMDLSTIERKLNDGEYLAKEEFISDVKLIFKNCIEYNGEDSEYTVMAESLERCFNRAQLKHLPSEEGDTDEEFYISKEDKERKEKKRNRSTKNLGPESLIKATEEVQRKRSVQGGKGQRLLEDQVSKPVRPLTQSHWSFPSSQQHRHGDIRGMYHPAQRLHRPHGPHMYTHSMGMDPRFAYPGHIPRHGDPSLNRLPHNFSMQHHMGHRYPLSPDGNHTLHQQQHPYMGPTHGPSLGPRPMALQLRPPPEASIYPSHYCSERHTMHPMGNQLSGPQQHNYTGLRSPGMGLSNIWTTLNHQRPERPSGMHMQDPSLVNQHNLSYGGEQPPIGHKPWPEAAGYPHPPPNAQYQISTAAVSSPGPVQQRPPLTCSDSSTKTRLASMLESPEMLALQQLSAFSRPPAGSPHEDMGHFQQSKSPSGTGSIPTPPSQQPPPAPEVQLQCPAGDNGPDSQSSSQTAIQHKGTSENKVTVKDIFKEPSSSDHSGRLNKVHPSIPNPTQHHNGPAEVLHSPQRPQENVSGQKLSGSGAECVMEEGGGQFQNNGSTSVSLHFHVSNKNSKNPYPPDTAQHAQSSPLQSPALVHQCASPSMNTTSESNSPHMLNTQQHNEQNVRKQHQQRPTQETLNGPALNHHQNSPPQMSLNTTQLQTPHVTQSTQSNSMHGMSHGASKRVQPGPPQPAPLTSLPPSHPTPHLPSQPSPAEHGAQTPCEPASQRDTEGPPAMKFGSSNTAYKQQQAFSPNSHRTQMVSSNPGVQSERGPAPAHNTAMPPHSQMVNGDMASYSNPPQPQYSQASMTRPICHSAHHPYPNQTLNPLHSTPDHSTYHQQQRTAYSFHMPGPQHLHAHTNTYPPQPFQQEQYYTRPQAHSFANNRGGYPSDVWQQSQQPMLPTTYLPTLSAKGNNQVNDGCVSPIGCDLSTTVSLLSPKAGSVSGGLEERKWESRNSGRDSPAKRSRTKGSLEQPESPKEILDLDSHNAAARRHNNHPISTRTHIPPGFMYDTRTMHPAVHPDGAPPCHSGVGNGVLYARPPYTDPGRYGVQRPHSHLMEALQRPQQLPISPGQMRMAMYPHSGGHFQSVMIQQRGLASEHFPHSGQPVMTAPGGSSTKQA</sequence>
<organism evidence="6 7">
    <name type="scientific">Hippocampus comes</name>
    <name type="common">Tiger tail seahorse</name>
    <dbReference type="NCBI Taxonomy" id="109280"/>
    <lineage>
        <taxon>Eukaryota</taxon>
        <taxon>Metazoa</taxon>
        <taxon>Chordata</taxon>
        <taxon>Craniata</taxon>
        <taxon>Vertebrata</taxon>
        <taxon>Euteleostomi</taxon>
        <taxon>Actinopterygii</taxon>
        <taxon>Neopterygii</taxon>
        <taxon>Teleostei</taxon>
        <taxon>Neoteleostei</taxon>
        <taxon>Acanthomorphata</taxon>
        <taxon>Syngnathiaria</taxon>
        <taxon>Syngnathiformes</taxon>
        <taxon>Syngnathoidei</taxon>
        <taxon>Syngnathidae</taxon>
        <taxon>Hippocampus</taxon>
    </lineage>
</organism>
<reference evidence="6" key="2">
    <citation type="submission" date="2025-09" db="UniProtKB">
        <authorList>
            <consortium name="Ensembl"/>
        </authorList>
    </citation>
    <scope>IDENTIFICATION</scope>
</reference>
<feature type="compositionally biased region" description="Acidic residues" evidence="4">
    <location>
        <begin position="201"/>
        <end position="216"/>
    </location>
</feature>
<dbReference type="Pfam" id="PF00439">
    <property type="entry name" value="Bromodomain"/>
    <property type="match status" value="1"/>
</dbReference>
<evidence type="ECO:0000256" key="2">
    <source>
        <dbReference type="PROSITE-ProRule" id="PRU00035"/>
    </source>
</evidence>
<evidence type="ECO:0000256" key="4">
    <source>
        <dbReference type="SAM" id="MobiDB-lite"/>
    </source>
</evidence>
<feature type="compositionally biased region" description="Basic residues" evidence="4">
    <location>
        <begin position="186"/>
        <end position="196"/>
    </location>
</feature>
<dbReference type="CDD" id="cd05509">
    <property type="entry name" value="Bromo_gcn5_like"/>
    <property type="match status" value="1"/>
</dbReference>
<dbReference type="GeneID" id="109530348"/>
<dbReference type="PRINTS" id="PR00503">
    <property type="entry name" value="BROMODOMAIN"/>
</dbReference>
<evidence type="ECO:0000256" key="1">
    <source>
        <dbReference type="ARBA" id="ARBA00023117"/>
    </source>
</evidence>
<feature type="coiled-coil region" evidence="3">
    <location>
        <begin position="303"/>
        <end position="371"/>
    </location>
</feature>
<feature type="compositionally biased region" description="Polar residues" evidence="4">
    <location>
        <begin position="959"/>
        <end position="971"/>
    </location>
</feature>
<feature type="compositionally biased region" description="Polar residues" evidence="4">
    <location>
        <begin position="794"/>
        <end position="803"/>
    </location>
</feature>
<dbReference type="CDD" id="cd22265">
    <property type="entry name" value="UDM1_RNF168"/>
    <property type="match status" value="1"/>
</dbReference>
<dbReference type="PANTHER" id="PTHR47092">
    <property type="entry name" value="CAT EYE SYNDROME CRITICAL REGION PROTEIN 2"/>
    <property type="match status" value="1"/>
</dbReference>
<dbReference type="InterPro" id="IPR029614">
    <property type="entry name" value="CECR2"/>
</dbReference>
<dbReference type="RefSeq" id="XP_019749534.1">
    <property type="nucleotide sequence ID" value="XM_019893975.1"/>
</dbReference>
<feature type="compositionally biased region" description="Pro residues" evidence="4">
    <location>
        <begin position="872"/>
        <end position="883"/>
    </location>
</feature>
<feature type="region of interest" description="Disordered" evidence="4">
    <location>
        <begin position="183"/>
        <end position="224"/>
    </location>
</feature>
<evidence type="ECO:0000259" key="5">
    <source>
        <dbReference type="PROSITE" id="PS50014"/>
    </source>
</evidence>
<dbReference type="PANTHER" id="PTHR47092:SF1">
    <property type="entry name" value="CHROMATIN REMODELING REGULATOR CECR2"/>
    <property type="match status" value="1"/>
</dbReference>
<dbReference type="PROSITE" id="PS00633">
    <property type="entry name" value="BROMODOMAIN_1"/>
    <property type="match status" value="1"/>
</dbReference>
<dbReference type="CTD" id="27443"/>
<accession>A0A3Q3DTW9</accession>
<dbReference type="Ensembl" id="ENSHCOT00000006220.1">
    <property type="protein sequence ID" value="ENSHCOP00000020420.1"/>
    <property type="gene ID" value="ENSHCOG00000006487.1"/>
</dbReference>
<dbReference type="GO" id="GO:0006338">
    <property type="term" value="P:chromatin remodeling"/>
    <property type="evidence" value="ECO:0007669"/>
    <property type="project" value="InterPro"/>
</dbReference>
<dbReference type="SUPFAM" id="SSF47370">
    <property type="entry name" value="Bromodomain"/>
    <property type="match status" value="1"/>
</dbReference>
<feature type="compositionally biased region" description="Basic and acidic residues" evidence="4">
    <location>
        <begin position="910"/>
        <end position="932"/>
    </location>
</feature>
<protein>
    <submittedName>
        <fullName evidence="6">Cat eye syndrome critical region protein 2</fullName>
    </submittedName>
</protein>
<feature type="compositionally biased region" description="Polar residues" evidence="4">
    <location>
        <begin position="1032"/>
        <end position="1055"/>
    </location>
</feature>
<dbReference type="GeneTree" id="ENSGT00940000166757"/>
<name>A0A3Q3DTW9_HIPCM</name>
<keyword evidence="7" id="KW-1185">Reference proteome</keyword>
<dbReference type="OrthoDB" id="303107at2759"/>
<dbReference type="PROSITE" id="PS50014">
    <property type="entry name" value="BROMODOMAIN_2"/>
    <property type="match status" value="1"/>
</dbReference>
<feature type="region of interest" description="Disordered" evidence="4">
    <location>
        <begin position="845"/>
        <end position="1210"/>
    </location>
</feature>
<feature type="compositionally biased region" description="Basic and acidic residues" evidence="4">
    <location>
        <begin position="1380"/>
        <end position="1396"/>
    </location>
</feature>
<dbReference type="InterPro" id="IPR036427">
    <property type="entry name" value="Bromodomain-like_sf"/>
</dbReference>
<feature type="compositionally biased region" description="Polar residues" evidence="4">
    <location>
        <begin position="896"/>
        <end position="906"/>
    </location>
</feature>
<feature type="region of interest" description="Disordered" evidence="4">
    <location>
        <begin position="1534"/>
        <end position="1554"/>
    </location>
</feature>
<feature type="region of interest" description="Disordered" evidence="4">
    <location>
        <begin position="1370"/>
        <end position="1415"/>
    </location>
</feature>
<dbReference type="GO" id="GO:0007338">
    <property type="term" value="P:single fertilization"/>
    <property type="evidence" value="ECO:0007669"/>
    <property type="project" value="TreeGrafter"/>
</dbReference>
<feature type="compositionally biased region" description="Polar residues" evidence="4">
    <location>
        <begin position="1172"/>
        <end position="1200"/>
    </location>
</feature>
<feature type="compositionally biased region" description="Polar residues" evidence="4">
    <location>
        <begin position="1078"/>
        <end position="1108"/>
    </location>
</feature>
<dbReference type="KEGG" id="hcq:109530348"/>
<evidence type="ECO:0000256" key="3">
    <source>
        <dbReference type="SAM" id="Coils"/>
    </source>
</evidence>
<feature type="region of interest" description="Disordered" evidence="4">
    <location>
        <begin position="772"/>
        <end position="826"/>
    </location>
</feature>
<keyword evidence="3" id="KW-0175">Coiled coil</keyword>